<evidence type="ECO:0000256" key="1">
    <source>
        <dbReference type="SAM" id="Phobius"/>
    </source>
</evidence>
<proteinExistence type="predicted"/>
<evidence type="ECO:0000313" key="3">
    <source>
        <dbReference type="Proteomes" id="UP001210231"/>
    </source>
</evidence>
<comment type="caution">
    <text evidence="2">The sequence shown here is derived from an EMBL/GenBank/DDBJ whole genome shotgun (WGS) entry which is preliminary data.</text>
</comment>
<feature type="transmembrane region" description="Helical" evidence="1">
    <location>
        <begin position="28"/>
        <end position="45"/>
    </location>
</feature>
<feature type="transmembrane region" description="Helical" evidence="1">
    <location>
        <begin position="74"/>
        <end position="94"/>
    </location>
</feature>
<evidence type="ECO:0000313" key="2">
    <source>
        <dbReference type="EMBL" id="MDA3615299.1"/>
    </source>
</evidence>
<dbReference type="Proteomes" id="UP001210231">
    <property type="component" value="Unassembled WGS sequence"/>
</dbReference>
<keyword evidence="1" id="KW-1133">Transmembrane helix</keyword>
<keyword evidence="1" id="KW-0812">Transmembrane</keyword>
<gene>
    <name evidence="2" type="ORF">O3P16_10810</name>
</gene>
<name>A0ABT4UL23_9BACT</name>
<dbReference type="EMBL" id="JAQGEF010000011">
    <property type="protein sequence ID" value="MDA3615299.1"/>
    <property type="molecule type" value="Genomic_DNA"/>
</dbReference>
<keyword evidence="1" id="KW-0472">Membrane</keyword>
<sequence length="175" mass="20147">MSEPIKLILRFILFVLVQALVLNNMPPIHRFIIPYVYFLYILWLPFSMKRNTVLFVSFFLGFTLDIFLKTPGLNAAACVLVGYFRGFLISLLVPRETKELNNGSPSIRSMGITSYAIYIIISALVHFIWLTILDWMNIDGLGYFTGKVLLSTLYSVVLIAIIELLFRPIRKREGY</sequence>
<accession>A0ABT4UL23</accession>
<feature type="transmembrane region" description="Helical" evidence="1">
    <location>
        <begin position="52"/>
        <end position="68"/>
    </location>
</feature>
<feature type="transmembrane region" description="Helical" evidence="1">
    <location>
        <begin position="7"/>
        <end position="22"/>
    </location>
</feature>
<reference evidence="2 3" key="1">
    <citation type="submission" date="2022-12" db="EMBL/GenBank/DDBJ databases">
        <title>Chitinophagaceae gen. sp. nov., a new member of the family Chitinophagaceae, isolated from soil in a chemical factory.</title>
        <authorList>
            <person name="Ke Z."/>
        </authorList>
    </citation>
    <scope>NUCLEOTIDE SEQUENCE [LARGE SCALE GENOMIC DNA]</scope>
    <source>
        <strain evidence="2 3">LY-5</strain>
    </source>
</reference>
<feature type="transmembrane region" description="Helical" evidence="1">
    <location>
        <begin position="115"/>
        <end position="136"/>
    </location>
</feature>
<keyword evidence="3" id="KW-1185">Reference proteome</keyword>
<protein>
    <submittedName>
        <fullName evidence="2">Rod shape-determining protein MreD</fullName>
    </submittedName>
</protein>
<feature type="transmembrane region" description="Helical" evidence="1">
    <location>
        <begin position="148"/>
        <end position="166"/>
    </location>
</feature>
<dbReference type="RefSeq" id="WP_407031624.1">
    <property type="nucleotide sequence ID" value="NZ_JAQGEF010000011.1"/>
</dbReference>
<organism evidence="2 3">
    <name type="scientific">Polluticaenibacter yanchengensis</name>
    <dbReference type="NCBI Taxonomy" id="3014562"/>
    <lineage>
        <taxon>Bacteria</taxon>
        <taxon>Pseudomonadati</taxon>
        <taxon>Bacteroidota</taxon>
        <taxon>Chitinophagia</taxon>
        <taxon>Chitinophagales</taxon>
        <taxon>Chitinophagaceae</taxon>
        <taxon>Polluticaenibacter</taxon>
    </lineage>
</organism>